<sequence length="853" mass="97428">MRFVFLLFLLFILALRVMAQPMTIAQANRLRSTLNESPADTQQVQTRLRLSDFYLHKTLNVKPSLDSALTMAQQALTLSRRLGYARGADDAVLLQGRVLTRQRRPELVEQMIKGGSETIQIRLLLELGKSWLRSTMTREADWSRARSYFARADTLSRHIHSQLWHEESQQLMGLSYLEAGDWPTSKTYFLPVIQARREAGDKAGELGALFKWVTASQRTNPEERIRFASRALMLARQLGDKPKQAVLLMVIGINYLLPVNLKQAQQAADQAVAIYKEIGPRPIYQTYISLMTDSDFIHRAYLIDFSNPYFLLTEINLLKNNLDQALRYYLKIIEDVEASGLPNDLDYLYFMIGNVYYDWNQPDKSIDYYQQSLAVSKQKGEVIIYGGMVRRLVACLLKQGKVQPALNLLKYVVSQDPPLYPSLFEKPNLLRSFGDCYTALKQYRLAETYYLQALRWSKNGPEGVAQNLVRLQLCQFYVTTGQFAKASLYLKKLNNLPDNYYPLHNRHEIVWLRFKVDSAFGHTASALRHYQRYKAINDSVFNQTKSQQLAELGIRYETQKKEQDLQLKAKNIALLTQQGQTQQTQRNSLLVGTALLMGLLGLSVNRYRLKQRSNQLLEIKQQQINHKNQVLQQLLEDKERLLKEIHHRVKNNLQVVMSLLNSQASYLSDDTALSAIQQSQHRLQSMALIHQKLYQAQGVARIPMNDYIQEVVAYLRESYELPQPISFDVQVEAIELDVTQAVPLGLIINEAITNALKYAFPNDRSGTISLNFHRLKPTTFELRISDDGVGLPADYDPARSHSLGMTLIEGFSQQLGGELTIRNHAGLSISLLFQDEQLSSTSSPLSTTSASVY</sequence>
<keyword evidence="3" id="KW-0597">Phosphoprotein</keyword>
<feature type="chain" id="PRO_5026945590" description="histidine kinase" evidence="10">
    <location>
        <begin position="20"/>
        <end position="853"/>
    </location>
</feature>
<evidence type="ECO:0000256" key="7">
    <source>
        <dbReference type="ARBA" id="ARBA00022840"/>
    </source>
</evidence>
<dbReference type="Gene3D" id="1.25.40.10">
    <property type="entry name" value="Tetratricopeptide repeat domain"/>
    <property type="match status" value="2"/>
</dbReference>
<dbReference type="RefSeq" id="WP_162386730.1">
    <property type="nucleotide sequence ID" value="NZ_CP045997.1"/>
</dbReference>
<keyword evidence="13" id="KW-1185">Reference proteome</keyword>
<evidence type="ECO:0000256" key="2">
    <source>
        <dbReference type="ARBA" id="ARBA00012438"/>
    </source>
</evidence>
<dbReference type="InterPro" id="IPR011990">
    <property type="entry name" value="TPR-like_helical_dom_sf"/>
</dbReference>
<dbReference type="GO" id="GO:0004673">
    <property type="term" value="F:protein histidine kinase activity"/>
    <property type="evidence" value="ECO:0007669"/>
    <property type="project" value="UniProtKB-EC"/>
</dbReference>
<dbReference type="SUPFAM" id="SSF48452">
    <property type="entry name" value="TPR-like"/>
    <property type="match status" value="3"/>
</dbReference>
<evidence type="ECO:0000259" key="11">
    <source>
        <dbReference type="PROSITE" id="PS50109"/>
    </source>
</evidence>
<evidence type="ECO:0000256" key="3">
    <source>
        <dbReference type="ARBA" id="ARBA00022553"/>
    </source>
</evidence>
<dbReference type="Pfam" id="PF13181">
    <property type="entry name" value="TPR_8"/>
    <property type="match status" value="2"/>
</dbReference>
<proteinExistence type="predicted"/>
<dbReference type="InterPro" id="IPR005467">
    <property type="entry name" value="His_kinase_dom"/>
</dbReference>
<keyword evidence="9" id="KW-0175">Coiled coil</keyword>
<evidence type="ECO:0000256" key="9">
    <source>
        <dbReference type="SAM" id="Coils"/>
    </source>
</evidence>
<dbReference type="PANTHER" id="PTHR41523:SF8">
    <property type="entry name" value="ETHYLENE RESPONSE SENSOR PROTEIN"/>
    <property type="match status" value="1"/>
</dbReference>
<dbReference type="Proteomes" id="UP000464577">
    <property type="component" value="Chromosome"/>
</dbReference>
<keyword evidence="10" id="KW-0732">Signal</keyword>
<reference evidence="12 13" key="1">
    <citation type="submission" date="2019-11" db="EMBL/GenBank/DDBJ databases">
        <title>Spirosoma endbachense sp. nov., isolated from a natural salt meadow.</title>
        <authorList>
            <person name="Rojas J."/>
            <person name="Ambika Manirajan B."/>
            <person name="Ratering S."/>
            <person name="Suarez C."/>
            <person name="Geissler-Plaum R."/>
            <person name="Schnell S."/>
        </authorList>
    </citation>
    <scope>NUCLEOTIDE SEQUENCE [LARGE SCALE GENOMIC DNA]</scope>
    <source>
        <strain evidence="12 13">I-24</strain>
    </source>
</reference>
<dbReference type="PANTHER" id="PTHR41523">
    <property type="entry name" value="TWO-COMPONENT SYSTEM SENSOR PROTEIN"/>
    <property type="match status" value="1"/>
</dbReference>
<dbReference type="PROSITE" id="PS50109">
    <property type="entry name" value="HIS_KIN"/>
    <property type="match status" value="1"/>
</dbReference>
<keyword evidence="6" id="KW-0418">Kinase</keyword>
<dbReference type="Pfam" id="PF07568">
    <property type="entry name" value="HisKA_2"/>
    <property type="match status" value="1"/>
</dbReference>
<dbReference type="PROSITE" id="PS50005">
    <property type="entry name" value="TPR"/>
    <property type="match status" value="1"/>
</dbReference>
<dbReference type="KEGG" id="senf:GJR95_15415"/>
<dbReference type="InterPro" id="IPR003594">
    <property type="entry name" value="HATPase_dom"/>
</dbReference>
<dbReference type="SMART" id="SM00028">
    <property type="entry name" value="TPR"/>
    <property type="match status" value="3"/>
</dbReference>
<name>A0A6P1VW56_9BACT</name>
<dbReference type="InterPro" id="IPR036890">
    <property type="entry name" value="HATPase_C_sf"/>
</dbReference>
<feature type="repeat" description="TPR" evidence="8">
    <location>
        <begin position="346"/>
        <end position="379"/>
    </location>
</feature>
<feature type="domain" description="Histidine kinase" evidence="11">
    <location>
        <begin position="644"/>
        <end position="837"/>
    </location>
</feature>
<gene>
    <name evidence="12" type="ORF">GJR95_15415</name>
</gene>
<dbReference type="GO" id="GO:0005524">
    <property type="term" value="F:ATP binding"/>
    <property type="evidence" value="ECO:0007669"/>
    <property type="project" value="UniProtKB-KW"/>
</dbReference>
<dbReference type="Gene3D" id="3.30.565.10">
    <property type="entry name" value="Histidine kinase-like ATPase, C-terminal domain"/>
    <property type="match status" value="1"/>
</dbReference>
<evidence type="ECO:0000313" key="13">
    <source>
        <dbReference type="Proteomes" id="UP000464577"/>
    </source>
</evidence>
<dbReference type="SMART" id="SM00387">
    <property type="entry name" value="HATPase_c"/>
    <property type="match status" value="1"/>
</dbReference>
<protein>
    <recommendedName>
        <fullName evidence="2">histidine kinase</fullName>
        <ecNumber evidence="2">2.7.13.3</ecNumber>
    </recommendedName>
</protein>
<dbReference type="InterPro" id="IPR019734">
    <property type="entry name" value="TPR_rpt"/>
</dbReference>
<keyword evidence="7" id="KW-0067">ATP-binding</keyword>
<evidence type="ECO:0000256" key="6">
    <source>
        <dbReference type="ARBA" id="ARBA00022777"/>
    </source>
</evidence>
<keyword evidence="8" id="KW-0802">TPR repeat</keyword>
<dbReference type="Pfam" id="PF02518">
    <property type="entry name" value="HATPase_c"/>
    <property type="match status" value="1"/>
</dbReference>
<evidence type="ECO:0000256" key="8">
    <source>
        <dbReference type="PROSITE-ProRule" id="PRU00339"/>
    </source>
</evidence>
<keyword evidence="4" id="KW-0808">Transferase</keyword>
<dbReference type="InterPro" id="IPR011495">
    <property type="entry name" value="Sig_transdc_His_kin_sub2_dim/P"/>
</dbReference>
<dbReference type="Gene3D" id="3.30.450.20">
    <property type="entry name" value="PAS domain"/>
    <property type="match status" value="1"/>
</dbReference>
<evidence type="ECO:0000256" key="1">
    <source>
        <dbReference type="ARBA" id="ARBA00000085"/>
    </source>
</evidence>
<accession>A0A6P1VW56</accession>
<dbReference type="SUPFAM" id="SSF55874">
    <property type="entry name" value="ATPase domain of HSP90 chaperone/DNA topoisomerase II/histidine kinase"/>
    <property type="match status" value="1"/>
</dbReference>
<feature type="coiled-coil region" evidence="9">
    <location>
        <begin position="617"/>
        <end position="648"/>
    </location>
</feature>
<evidence type="ECO:0000256" key="5">
    <source>
        <dbReference type="ARBA" id="ARBA00022741"/>
    </source>
</evidence>
<dbReference type="AlphaFoldDB" id="A0A6P1VW56"/>
<feature type="signal peptide" evidence="10">
    <location>
        <begin position="1"/>
        <end position="19"/>
    </location>
</feature>
<organism evidence="12 13">
    <name type="scientific">Spirosoma endbachense</name>
    <dbReference type="NCBI Taxonomy" id="2666025"/>
    <lineage>
        <taxon>Bacteria</taxon>
        <taxon>Pseudomonadati</taxon>
        <taxon>Bacteroidota</taxon>
        <taxon>Cytophagia</taxon>
        <taxon>Cytophagales</taxon>
        <taxon>Cytophagaceae</taxon>
        <taxon>Spirosoma</taxon>
    </lineage>
</organism>
<evidence type="ECO:0000256" key="4">
    <source>
        <dbReference type="ARBA" id="ARBA00022679"/>
    </source>
</evidence>
<evidence type="ECO:0000313" key="12">
    <source>
        <dbReference type="EMBL" id="QHV96322.1"/>
    </source>
</evidence>
<evidence type="ECO:0000256" key="10">
    <source>
        <dbReference type="SAM" id="SignalP"/>
    </source>
</evidence>
<keyword evidence="5" id="KW-0547">Nucleotide-binding</keyword>
<dbReference type="EC" id="2.7.13.3" evidence="2"/>
<dbReference type="EMBL" id="CP045997">
    <property type="protein sequence ID" value="QHV96322.1"/>
    <property type="molecule type" value="Genomic_DNA"/>
</dbReference>
<comment type="catalytic activity">
    <reaction evidence="1">
        <text>ATP + protein L-histidine = ADP + protein N-phospho-L-histidine.</text>
        <dbReference type="EC" id="2.7.13.3"/>
    </reaction>
</comment>